<reference evidence="2 3" key="1">
    <citation type="submission" date="2021-04" db="EMBL/GenBank/DDBJ databases">
        <authorList>
            <person name="De Guttry C."/>
            <person name="Zahm M."/>
            <person name="Klopp C."/>
            <person name="Cabau C."/>
            <person name="Louis A."/>
            <person name="Berthelot C."/>
            <person name="Parey E."/>
            <person name="Roest Crollius H."/>
            <person name="Montfort J."/>
            <person name="Robinson-Rechavi M."/>
            <person name="Bucao C."/>
            <person name="Bouchez O."/>
            <person name="Gislard M."/>
            <person name="Lluch J."/>
            <person name="Milhes M."/>
            <person name="Lampietro C."/>
            <person name="Lopez Roques C."/>
            <person name="Donnadieu C."/>
            <person name="Braasch I."/>
            <person name="Desvignes T."/>
            <person name="Postlethwait J."/>
            <person name="Bobe J."/>
            <person name="Wedekind C."/>
            <person name="Guiguen Y."/>
        </authorList>
    </citation>
    <scope>NUCLEOTIDE SEQUENCE [LARGE SCALE GENOMIC DNA]</scope>
    <source>
        <strain evidence="2">Cs_M1</strain>
        <tissue evidence="2">Blood</tissue>
    </source>
</reference>
<feature type="compositionally biased region" description="Pro residues" evidence="1">
    <location>
        <begin position="49"/>
        <end position="63"/>
    </location>
</feature>
<evidence type="ECO:0000256" key="1">
    <source>
        <dbReference type="SAM" id="MobiDB-lite"/>
    </source>
</evidence>
<dbReference type="AlphaFoldDB" id="A0AAN8KV91"/>
<accession>A0AAN8KV91</accession>
<dbReference type="Proteomes" id="UP001356427">
    <property type="component" value="Unassembled WGS sequence"/>
</dbReference>
<keyword evidence="3" id="KW-1185">Reference proteome</keyword>
<proteinExistence type="predicted"/>
<comment type="caution">
    <text evidence="2">The sequence shown here is derived from an EMBL/GenBank/DDBJ whole genome shotgun (WGS) entry which is preliminary data.</text>
</comment>
<evidence type="ECO:0000313" key="2">
    <source>
        <dbReference type="EMBL" id="KAK6295979.1"/>
    </source>
</evidence>
<gene>
    <name evidence="2" type="ORF">J4Q44_G00336920</name>
</gene>
<feature type="region of interest" description="Disordered" evidence="1">
    <location>
        <begin position="46"/>
        <end position="66"/>
    </location>
</feature>
<sequence>MMLIRLQQPCPGNVTVVTQDLDDADTDEPEREPSFCLRHNQLDLTRPLPALPSAPPSPAPEPCEGPSLYFEGIPGLLYKSSR</sequence>
<name>A0AAN8KV91_9TELE</name>
<dbReference type="EMBL" id="JAGTTL010000033">
    <property type="protein sequence ID" value="KAK6295979.1"/>
    <property type="molecule type" value="Genomic_DNA"/>
</dbReference>
<evidence type="ECO:0000313" key="3">
    <source>
        <dbReference type="Proteomes" id="UP001356427"/>
    </source>
</evidence>
<protein>
    <submittedName>
        <fullName evidence="2">Uncharacterized protein</fullName>
    </submittedName>
</protein>
<organism evidence="2 3">
    <name type="scientific">Coregonus suidteri</name>
    <dbReference type="NCBI Taxonomy" id="861788"/>
    <lineage>
        <taxon>Eukaryota</taxon>
        <taxon>Metazoa</taxon>
        <taxon>Chordata</taxon>
        <taxon>Craniata</taxon>
        <taxon>Vertebrata</taxon>
        <taxon>Euteleostomi</taxon>
        <taxon>Actinopterygii</taxon>
        <taxon>Neopterygii</taxon>
        <taxon>Teleostei</taxon>
        <taxon>Protacanthopterygii</taxon>
        <taxon>Salmoniformes</taxon>
        <taxon>Salmonidae</taxon>
        <taxon>Coregoninae</taxon>
        <taxon>Coregonus</taxon>
    </lineage>
</organism>